<evidence type="ECO:0000256" key="1">
    <source>
        <dbReference type="ARBA" id="ARBA00023015"/>
    </source>
</evidence>
<feature type="domain" description="HTH araC/xylS-type" evidence="4">
    <location>
        <begin position="294"/>
        <end position="392"/>
    </location>
</feature>
<dbReference type="InterPro" id="IPR009057">
    <property type="entry name" value="Homeodomain-like_sf"/>
</dbReference>
<sequence>MLDIISLDKIKYLCNITSETLKCQTCFIASSENANHYSLNNYLYPSNNSNYNNLLNNFVCNYFTLNIPAIITTSFKFKVVIINFYIKHYVGSLFIGPFETDTNLITASSNNLTSYPIIEEFLLLNWICLLHYSIYNTSIYSSNILKIDSKYKDLNLNIKTTYKKLLSENRQNMFSYHSTDHIDSIYKAVKSGDIDNIVINLQKTLDGEFGVLAKDNQIRSKKNLLIIRVSNCSKAAIDGGVSSETAFTLSDSFIQNIEKIDDYSLLCDIGKKIPIAFAAKVRETLKYKYSKNIYKCIDIINKNLYENISLSKISMLINLSPQYISSLFKKEVGVTLSEYILKCKIDEAKYLLTHTNYSILEISTLLCFHDQSYFTKTFKRFTGITPKKYASKSSI</sequence>
<keyword evidence="1" id="KW-0805">Transcription regulation</keyword>
<keyword evidence="6" id="KW-1185">Reference proteome</keyword>
<name>A0ABR7DCN1_9CLOT</name>
<proteinExistence type="predicted"/>
<evidence type="ECO:0000256" key="3">
    <source>
        <dbReference type="ARBA" id="ARBA00023163"/>
    </source>
</evidence>
<evidence type="ECO:0000256" key="2">
    <source>
        <dbReference type="ARBA" id="ARBA00023125"/>
    </source>
</evidence>
<evidence type="ECO:0000313" key="6">
    <source>
        <dbReference type="Proteomes" id="UP000596929"/>
    </source>
</evidence>
<protein>
    <submittedName>
        <fullName evidence="5">AraC family transcriptional regulator</fullName>
    </submittedName>
</protein>
<dbReference type="EMBL" id="JACOOO010000016">
    <property type="protein sequence ID" value="MBC5629159.1"/>
    <property type="molecule type" value="Genomic_DNA"/>
</dbReference>
<comment type="caution">
    <text evidence="5">The sequence shown here is derived from an EMBL/GenBank/DDBJ whole genome shotgun (WGS) entry which is preliminary data.</text>
</comment>
<organism evidence="5 6">
    <name type="scientific">Clostridium hominis</name>
    <dbReference type="NCBI Taxonomy" id="2763036"/>
    <lineage>
        <taxon>Bacteria</taxon>
        <taxon>Bacillati</taxon>
        <taxon>Bacillota</taxon>
        <taxon>Clostridia</taxon>
        <taxon>Eubacteriales</taxon>
        <taxon>Clostridiaceae</taxon>
        <taxon>Clostridium</taxon>
    </lineage>
</organism>
<keyword evidence="2" id="KW-0238">DNA-binding</keyword>
<dbReference type="RefSeq" id="WP_186859983.1">
    <property type="nucleotide sequence ID" value="NZ_JACOOO010000016.1"/>
</dbReference>
<dbReference type="PROSITE" id="PS01124">
    <property type="entry name" value="HTH_ARAC_FAMILY_2"/>
    <property type="match status" value="1"/>
</dbReference>
<dbReference type="SUPFAM" id="SSF46689">
    <property type="entry name" value="Homeodomain-like"/>
    <property type="match status" value="2"/>
</dbReference>
<dbReference type="Gene3D" id="1.10.10.60">
    <property type="entry name" value="Homeodomain-like"/>
    <property type="match status" value="2"/>
</dbReference>
<dbReference type="PANTHER" id="PTHR43280">
    <property type="entry name" value="ARAC-FAMILY TRANSCRIPTIONAL REGULATOR"/>
    <property type="match status" value="1"/>
</dbReference>
<dbReference type="Pfam" id="PF12833">
    <property type="entry name" value="HTH_18"/>
    <property type="match status" value="1"/>
</dbReference>
<dbReference type="Proteomes" id="UP000596929">
    <property type="component" value="Unassembled WGS sequence"/>
</dbReference>
<gene>
    <name evidence="5" type="ORF">H8S20_09665</name>
</gene>
<evidence type="ECO:0000259" key="4">
    <source>
        <dbReference type="PROSITE" id="PS01124"/>
    </source>
</evidence>
<dbReference type="InterPro" id="IPR018060">
    <property type="entry name" value="HTH_AraC"/>
</dbReference>
<keyword evidence="3" id="KW-0804">Transcription</keyword>
<accession>A0ABR7DCN1</accession>
<dbReference type="SMART" id="SM00342">
    <property type="entry name" value="HTH_ARAC"/>
    <property type="match status" value="1"/>
</dbReference>
<evidence type="ECO:0000313" key="5">
    <source>
        <dbReference type="EMBL" id="MBC5629159.1"/>
    </source>
</evidence>
<dbReference type="PANTHER" id="PTHR43280:SF34">
    <property type="entry name" value="ARAC-FAMILY TRANSCRIPTIONAL REGULATOR"/>
    <property type="match status" value="1"/>
</dbReference>
<reference evidence="5 6" key="1">
    <citation type="submission" date="2020-08" db="EMBL/GenBank/DDBJ databases">
        <title>Genome public.</title>
        <authorList>
            <person name="Liu C."/>
            <person name="Sun Q."/>
        </authorList>
    </citation>
    <scope>NUCLEOTIDE SEQUENCE [LARGE SCALE GENOMIC DNA]</scope>
    <source>
        <strain evidence="5 6">NSJ-6</strain>
    </source>
</reference>